<dbReference type="Proteomes" id="UP000235672">
    <property type="component" value="Unassembled WGS sequence"/>
</dbReference>
<reference evidence="3 4" key="1">
    <citation type="submission" date="2016-05" db="EMBL/GenBank/DDBJ databases">
        <title>A degradative enzymes factory behind the ericoid mycorrhizal symbiosis.</title>
        <authorList>
            <consortium name="DOE Joint Genome Institute"/>
            <person name="Martino E."/>
            <person name="Morin E."/>
            <person name="Grelet G."/>
            <person name="Kuo A."/>
            <person name="Kohler A."/>
            <person name="Daghino S."/>
            <person name="Barry K."/>
            <person name="Choi C."/>
            <person name="Cichocki N."/>
            <person name="Clum A."/>
            <person name="Copeland A."/>
            <person name="Hainaut M."/>
            <person name="Haridas S."/>
            <person name="Labutti K."/>
            <person name="Lindquist E."/>
            <person name="Lipzen A."/>
            <person name="Khouja H.-R."/>
            <person name="Murat C."/>
            <person name="Ohm R."/>
            <person name="Olson A."/>
            <person name="Spatafora J."/>
            <person name="Veneault-Fourrey C."/>
            <person name="Henrissat B."/>
            <person name="Grigoriev I."/>
            <person name="Martin F."/>
            <person name="Perotto S."/>
        </authorList>
    </citation>
    <scope>NUCLEOTIDE SEQUENCE [LARGE SCALE GENOMIC DNA]</scope>
    <source>
        <strain evidence="3 4">UAMH 7357</strain>
    </source>
</reference>
<organism evidence="3 4">
    <name type="scientific">Hyaloscypha hepaticicola</name>
    <dbReference type="NCBI Taxonomy" id="2082293"/>
    <lineage>
        <taxon>Eukaryota</taxon>
        <taxon>Fungi</taxon>
        <taxon>Dikarya</taxon>
        <taxon>Ascomycota</taxon>
        <taxon>Pezizomycotina</taxon>
        <taxon>Leotiomycetes</taxon>
        <taxon>Helotiales</taxon>
        <taxon>Hyaloscyphaceae</taxon>
        <taxon>Hyaloscypha</taxon>
    </lineage>
</organism>
<feature type="region of interest" description="Disordered" evidence="1">
    <location>
        <begin position="85"/>
        <end position="107"/>
    </location>
</feature>
<evidence type="ECO:0000313" key="3">
    <source>
        <dbReference type="EMBL" id="PMD25631.1"/>
    </source>
</evidence>
<name>A0A2J6QH86_9HELO</name>
<protein>
    <submittedName>
        <fullName evidence="3">Uncharacterized protein</fullName>
    </submittedName>
</protein>
<evidence type="ECO:0000256" key="1">
    <source>
        <dbReference type="SAM" id="MobiDB-lite"/>
    </source>
</evidence>
<evidence type="ECO:0000313" key="4">
    <source>
        <dbReference type="Proteomes" id="UP000235672"/>
    </source>
</evidence>
<feature type="signal peptide" evidence="2">
    <location>
        <begin position="1"/>
        <end position="22"/>
    </location>
</feature>
<dbReference type="AlphaFoldDB" id="A0A2J6QH86"/>
<feature type="compositionally biased region" description="Basic residues" evidence="1">
    <location>
        <begin position="91"/>
        <end position="104"/>
    </location>
</feature>
<accession>A0A2J6QH86</accession>
<keyword evidence="4" id="KW-1185">Reference proteome</keyword>
<gene>
    <name evidence="3" type="ORF">NA56DRAFT_380947</name>
</gene>
<dbReference type="EMBL" id="KZ613469">
    <property type="protein sequence ID" value="PMD25631.1"/>
    <property type="molecule type" value="Genomic_DNA"/>
</dbReference>
<feature type="chain" id="PRO_5014334689" evidence="2">
    <location>
        <begin position="23"/>
        <end position="156"/>
    </location>
</feature>
<proteinExistence type="predicted"/>
<sequence>MCWWYSLSMNRLLSRIFLLSNARIDIMQLLCPKRKTSNDYGMKNQREFLVDVGNCNPFGERKEPVLLHQVKLLIHCKETILDPATNQVRSRSTRSRHKIKKTTNRRPNCQTCRKMGPSPGDILSLSKSKRSIHPSMQPKASKKSLFNTATEVLQLV</sequence>
<evidence type="ECO:0000256" key="2">
    <source>
        <dbReference type="SAM" id="SignalP"/>
    </source>
</evidence>
<keyword evidence="2" id="KW-0732">Signal</keyword>